<accession>A0ABX0DZ37</accession>
<dbReference type="Proteomes" id="UP001518140">
    <property type="component" value="Unassembled WGS sequence"/>
</dbReference>
<comment type="caution">
    <text evidence="1">The sequence shown here is derived from an EMBL/GenBank/DDBJ whole genome shotgun (WGS) entry which is preliminary data.</text>
</comment>
<gene>
    <name evidence="1" type="ORF">G6048_27840</name>
</gene>
<sequence>MRIFPPAPRRDRRDAPRDAEYGFFSLDEGAHFRAQVREAFAEHGLEVTVHAGAVSDSAGRHFGMANLAAICHNDVRGRKRWPKVIREHVGRLLRVVDGPSPLETFAPEQLLARLRPWMVTQDVIEPDAAQYTHARVVAPGLCEVLALDMGESVMTLPDKYLALLGGVVDLRIRALDNLGALPVESHTVLQSAGGTRFDVVMGDSFFTASRVLAMNELARDLTGRDLGPNGALVAMPHRHQLAFRPIGTVQDTNLVQALNAMTVFAAANFEDAAGQVSPHVYWWRRGALTQLVLHDGGQPGCTENGEFEVLLMWLEGSNAGEHS</sequence>
<reference evidence="1 2" key="1">
    <citation type="submission" date="2020-02" db="EMBL/GenBank/DDBJ databases">
        <title>Whole-genome analyses of novel actinobacteria.</title>
        <authorList>
            <person name="Sahin N."/>
            <person name="Tokatli A."/>
        </authorList>
    </citation>
    <scope>NUCLEOTIDE SEQUENCE [LARGE SCALE GENOMIC DNA]</scope>
    <source>
        <strain evidence="1 2">YC419</strain>
    </source>
</reference>
<evidence type="ECO:0000313" key="1">
    <source>
        <dbReference type="EMBL" id="NGO45789.1"/>
    </source>
</evidence>
<proteinExistence type="predicted"/>
<dbReference type="EMBL" id="JAAKZX010000103">
    <property type="protein sequence ID" value="NGO45789.1"/>
    <property type="molecule type" value="Genomic_DNA"/>
</dbReference>
<evidence type="ECO:0000313" key="2">
    <source>
        <dbReference type="Proteomes" id="UP001518140"/>
    </source>
</evidence>
<protein>
    <submittedName>
        <fullName evidence="1">Uncharacterized protein</fullName>
    </submittedName>
</protein>
<dbReference type="RefSeq" id="WP_165342334.1">
    <property type="nucleotide sequence ID" value="NZ_JAAKZX010000103.1"/>
</dbReference>
<keyword evidence="2" id="KW-1185">Reference proteome</keyword>
<organism evidence="1 2">
    <name type="scientific">Streptomyces ureilyticus</name>
    <dbReference type="NCBI Taxonomy" id="1775131"/>
    <lineage>
        <taxon>Bacteria</taxon>
        <taxon>Bacillati</taxon>
        <taxon>Actinomycetota</taxon>
        <taxon>Actinomycetes</taxon>
        <taxon>Kitasatosporales</taxon>
        <taxon>Streptomycetaceae</taxon>
        <taxon>Streptomyces</taxon>
    </lineage>
</organism>
<name>A0ABX0DZ37_9ACTN</name>